<evidence type="ECO:0000313" key="1">
    <source>
        <dbReference type="EMBL" id="CAF4678361.1"/>
    </source>
</evidence>
<evidence type="ECO:0000313" key="4">
    <source>
        <dbReference type="Proteomes" id="UP000681967"/>
    </source>
</evidence>
<sequence length="49" mass="6032">SQILRLTQHNKRNNERLTELQRWFDRIKDSITEPSTYNKLYEILRLVSN</sequence>
<dbReference type="Proteomes" id="UP000681967">
    <property type="component" value="Unassembled WGS sequence"/>
</dbReference>
<comment type="caution">
    <text evidence="1">The sequence shown here is derived from an EMBL/GenBank/DDBJ whole genome shotgun (WGS) entry which is preliminary data.</text>
</comment>
<proteinExistence type="predicted"/>
<accession>A0A8S2ZYD0</accession>
<organism evidence="1 4">
    <name type="scientific">Rotaria magnacalcarata</name>
    <dbReference type="NCBI Taxonomy" id="392030"/>
    <lineage>
        <taxon>Eukaryota</taxon>
        <taxon>Metazoa</taxon>
        <taxon>Spiralia</taxon>
        <taxon>Gnathifera</taxon>
        <taxon>Rotifera</taxon>
        <taxon>Eurotatoria</taxon>
        <taxon>Bdelloidea</taxon>
        <taxon>Philodinida</taxon>
        <taxon>Philodinidae</taxon>
        <taxon>Rotaria</taxon>
    </lineage>
</organism>
<dbReference type="Proteomes" id="UP000681720">
    <property type="component" value="Unassembled WGS sequence"/>
</dbReference>
<protein>
    <submittedName>
        <fullName evidence="1">Uncharacterized protein</fullName>
    </submittedName>
</protein>
<gene>
    <name evidence="1" type="ORF">BYL167_LOCUS43243</name>
    <name evidence="2" type="ORF">GIL414_LOCUS42922</name>
    <name evidence="3" type="ORF">SMN809_LOCUS52579</name>
</gene>
<dbReference type="AlphaFoldDB" id="A0A8S2ZYD0"/>
<reference evidence="1" key="1">
    <citation type="submission" date="2021-02" db="EMBL/GenBank/DDBJ databases">
        <authorList>
            <person name="Nowell W R."/>
        </authorList>
    </citation>
    <scope>NUCLEOTIDE SEQUENCE</scope>
</reference>
<evidence type="ECO:0000313" key="3">
    <source>
        <dbReference type="EMBL" id="CAF4918516.1"/>
    </source>
</evidence>
<dbReference type="EMBL" id="CAJOBI010178985">
    <property type="protein sequence ID" value="CAF4918516.1"/>
    <property type="molecule type" value="Genomic_DNA"/>
</dbReference>
<feature type="non-terminal residue" evidence="1">
    <location>
        <position position="1"/>
    </location>
</feature>
<name>A0A8S2ZYD0_9BILA</name>
<dbReference type="EMBL" id="CAJOBJ010125585">
    <property type="protein sequence ID" value="CAF4697373.1"/>
    <property type="molecule type" value="Genomic_DNA"/>
</dbReference>
<evidence type="ECO:0000313" key="2">
    <source>
        <dbReference type="EMBL" id="CAF4697373.1"/>
    </source>
</evidence>
<dbReference type="Proteomes" id="UP000676336">
    <property type="component" value="Unassembled WGS sequence"/>
</dbReference>
<dbReference type="EMBL" id="CAJOBH010114418">
    <property type="protein sequence ID" value="CAF4678361.1"/>
    <property type="molecule type" value="Genomic_DNA"/>
</dbReference>